<dbReference type="GO" id="GO:0016787">
    <property type="term" value="F:hydrolase activity"/>
    <property type="evidence" value="ECO:0007669"/>
    <property type="project" value="UniProtKB-KW"/>
</dbReference>
<sequence>MSKIVIVDENDEVIGSEDKEIAFQKGLIRRIVRIFVFNSKGELFLQRRSSNKDTYPNTWDQSAGGHVDEGETYEEAARRELKEELGVNTHTLERITKFYKEQEFKRMILKEFSTLFTTVFNGDIMPNKKELSGGKWFDLKRVEKMLKENPKEFPPGFIEAFNRYLIMKKRLSSN</sequence>
<gene>
    <name evidence="3" type="ORF">UT40_C0005G0016</name>
</gene>
<evidence type="ECO:0000313" key="3">
    <source>
        <dbReference type="EMBL" id="KKR14087.1"/>
    </source>
</evidence>
<dbReference type="InterPro" id="IPR000086">
    <property type="entry name" value="NUDIX_hydrolase_dom"/>
</dbReference>
<dbReference type="Pfam" id="PF00293">
    <property type="entry name" value="NUDIX"/>
    <property type="match status" value="1"/>
</dbReference>
<dbReference type="PANTHER" id="PTHR10885">
    <property type="entry name" value="ISOPENTENYL-DIPHOSPHATE DELTA-ISOMERASE"/>
    <property type="match status" value="1"/>
</dbReference>
<dbReference type="Gene3D" id="3.90.79.10">
    <property type="entry name" value="Nucleoside Triphosphate Pyrophosphohydrolase"/>
    <property type="match status" value="1"/>
</dbReference>
<proteinExistence type="predicted"/>
<accession>A0A0G0RKE5</accession>
<dbReference type="PROSITE" id="PS00893">
    <property type="entry name" value="NUDIX_BOX"/>
    <property type="match status" value="1"/>
</dbReference>
<dbReference type="PANTHER" id="PTHR10885:SF0">
    <property type="entry name" value="ISOPENTENYL-DIPHOSPHATE DELTA-ISOMERASE"/>
    <property type="match status" value="1"/>
</dbReference>
<protein>
    <submittedName>
        <fullName evidence="3">Mutator mutT protein</fullName>
    </submittedName>
</protein>
<dbReference type="PROSITE" id="PS51462">
    <property type="entry name" value="NUDIX"/>
    <property type="match status" value="1"/>
</dbReference>
<evidence type="ECO:0000313" key="4">
    <source>
        <dbReference type="Proteomes" id="UP000034690"/>
    </source>
</evidence>
<dbReference type="AlphaFoldDB" id="A0A0G0RKE5"/>
<evidence type="ECO:0000259" key="2">
    <source>
        <dbReference type="PROSITE" id="PS51462"/>
    </source>
</evidence>
<organism evidence="3 4">
    <name type="scientific">Candidatus Woesebacteria bacterium GW2011_GWA1_39_21b</name>
    <dbReference type="NCBI Taxonomy" id="1618551"/>
    <lineage>
        <taxon>Bacteria</taxon>
        <taxon>Candidatus Woeseibacteriota</taxon>
    </lineage>
</organism>
<dbReference type="InterPro" id="IPR015797">
    <property type="entry name" value="NUDIX_hydrolase-like_dom_sf"/>
</dbReference>
<feature type="domain" description="Nudix hydrolase" evidence="2">
    <location>
        <begin position="27"/>
        <end position="159"/>
    </location>
</feature>
<evidence type="ECO:0000256" key="1">
    <source>
        <dbReference type="ARBA" id="ARBA00022801"/>
    </source>
</evidence>
<dbReference type="InterPro" id="IPR020084">
    <property type="entry name" value="NUDIX_hydrolase_CS"/>
</dbReference>
<keyword evidence="1" id="KW-0378">Hydrolase</keyword>
<comment type="caution">
    <text evidence="3">The sequence shown here is derived from an EMBL/GenBank/DDBJ whole genome shotgun (WGS) entry which is preliminary data.</text>
</comment>
<reference evidence="3 4" key="1">
    <citation type="journal article" date="2015" name="Nature">
        <title>rRNA introns, odd ribosomes, and small enigmatic genomes across a large radiation of phyla.</title>
        <authorList>
            <person name="Brown C.T."/>
            <person name="Hug L.A."/>
            <person name="Thomas B.C."/>
            <person name="Sharon I."/>
            <person name="Castelle C.J."/>
            <person name="Singh A."/>
            <person name="Wilkins M.J."/>
            <person name="Williams K.H."/>
            <person name="Banfield J.F."/>
        </authorList>
    </citation>
    <scope>NUCLEOTIDE SEQUENCE [LARGE SCALE GENOMIC DNA]</scope>
</reference>
<dbReference type="EMBL" id="LBWQ01000005">
    <property type="protein sequence ID" value="KKR14087.1"/>
    <property type="molecule type" value="Genomic_DNA"/>
</dbReference>
<dbReference type="SUPFAM" id="SSF55811">
    <property type="entry name" value="Nudix"/>
    <property type="match status" value="1"/>
</dbReference>
<name>A0A0G0RKE5_9BACT</name>
<dbReference type="Proteomes" id="UP000034690">
    <property type="component" value="Unassembled WGS sequence"/>
</dbReference>